<name>A0A9W8UHD5_AKAMU</name>
<sequence>MVSKRSPSSTRERERPHGNGLRSRLSKATELTKSGFYANTPEMEDLIRSRNPLLLGSEASCPIWKVRPVTIVLPLRSV</sequence>
<comment type="caution">
    <text evidence="2">The sequence shown here is derived from an EMBL/GenBank/DDBJ whole genome shotgun (WGS) entry which is preliminary data.</text>
</comment>
<proteinExistence type="predicted"/>
<feature type="region of interest" description="Disordered" evidence="1">
    <location>
        <begin position="1"/>
        <end position="26"/>
    </location>
</feature>
<gene>
    <name evidence="2" type="ORF">LMH87_003882</name>
</gene>
<dbReference type="RefSeq" id="XP_056048690.1">
    <property type="nucleotide sequence ID" value="XM_056195020.1"/>
</dbReference>
<keyword evidence="3" id="KW-1185">Reference proteome</keyword>
<dbReference type="EMBL" id="JAJHUN010000011">
    <property type="protein sequence ID" value="KAJ4145020.1"/>
    <property type="molecule type" value="Genomic_DNA"/>
</dbReference>
<dbReference type="AlphaFoldDB" id="A0A9W8UHD5"/>
<evidence type="ECO:0000313" key="3">
    <source>
        <dbReference type="Proteomes" id="UP001144673"/>
    </source>
</evidence>
<dbReference type="KEGG" id="amus:LMH87_003882"/>
<evidence type="ECO:0000313" key="2">
    <source>
        <dbReference type="EMBL" id="KAJ4145020.1"/>
    </source>
</evidence>
<reference evidence="2" key="1">
    <citation type="journal article" date="2023" name="Access Microbiol">
        <title>De-novo genome assembly for Akanthomyces muscarius, a biocontrol agent of insect agricultural pests.</title>
        <authorList>
            <person name="Erdos Z."/>
            <person name="Studholme D.J."/>
            <person name="Raymond B."/>
            <person name="Sharma M."/>
        </authorList>
    </citation>
    <scope>NUCLEOTIDE SEQUENCE</scope>
    <source>
        <strain evidence="2">Ve6</strain>
    </source>
</reference>
<evidence type="ECO:0000256" key="1">
    <source>
        <dbReference type="SAM" id="MobiDB-lite"/>
    </source>
</evidence>
<protein>
    <submittedName>
        <fullName evidence="2">Uncharacterized protein</fullName>
    </submittedName>
</protein>
<organism evidence="2 3">
    <name type="scientific">Akanthomyces muscarius</name>
    <name type="common">Entomopathogenic fungus</name>
    <name type="synonym">Lecanicillium muscarium</name>
    <dbReference type="NCBI Taxonomy" id="2231603"/>
    <lineage>
        <taxon>Eukaryota</taxon>
        <taxon>Fungi</taxon>
        <taxon>Dikarya</taxon>
        <taxon>Ascomycota</taxon>
        <taxon>Pezizomycotina</taxon>
        <taxon>Sordariomycetes</taxon>
        <taxon>Hypocreomycetidae</taxon>
        <taxon>Hypocreales</taxon>
        <taxon>Cordycipitaceae</taxon>
        <taxon>Akanthomyces</taxon>
    </lineage>
</organism>
<dbReference type="Proteomes" id="UP001144673">
    <property type="component" value="Chromosome 2"/>
</dbReference>
<dbReference type="GeneID" id="80891041"/>
<accession>A0A9W8UHD5</accession>